<comment type="caution">
    <text evidence="3">The sequence shown here is derived from an EMBL/GenBank/DDBJ whole genome shotgun (WGS) entry which is preliminary data.</text>
</comment>
<dbReference type="Gene3D" id="3.30.70.100">
    <property type="match status" value="1"/>
</dbReference>
<dbReference type="Pfam" id="PF03992">
    <property type="entry name" value="ABM"/>
    <property type="match status" value="1"/>
</dbReference>
<dbReference type="RefSeq" id="WP_344503269.1">
    <property type="nucleotide sequence ID" value="NZ_BAAAQD010000007.1"/>
</dbReference>
<dbReference type="SUPFAM" id="SSF54909">
    <property type="entry name" value="Dimeric alpha+beta barrel"/>
    <property type="match status" value="1"/>
</dbReference>
<evidence type="ECO:0000259" key="2">
    <source>
        <dbReference type="PROSITE" id="PS51725"/>
    </source>
</evidence>
<evidence type="ECO:0000313" key="4">
    <source>
        <dbReference type="Proteomes" id="UP001501470"/>
    </source>
</evidence>
<dbReference type="InterPro" id="IPR011008">
    <property type="entry name" value="Dimeric_a/b-barrel"/>
</dbReference>
<evidence type="ECO:0000313" key="3">
    <source>
        <dbReference type="EMBL" id="GAA1518919.1"/>
    </source>
</evidence>
<sequence length="129" mass="14400">MSRGFALVVRFQLHDDAAAKGFDELVARTTPEIERLEPGTLAYVVHSVPDEPLIRVFYELYADRAAFDAHEQQPHTKHFLAERVQYTSGVDVTFMQADSGKAPMPLCPPRGRTRPSGWSGTRSDAPASW</sequence>
<keyword evidence="4" id="KW-1185">Reference proteome</keyword>
<dbReference type="EMBL" id="BAAAQD010000007">
    <property type="protein sequence ID" value="GAA1518919.1"/>
    <property type="molecule type" value="Genomic_DNA"/>
</dbReference>
<protein>
    <recommendedName>
        <fullName evidence="2">ABM domain-containing protein</fullName>
    </recommendedName>
</protein>
<dbReference type="Proteomes" id="UP001501470">
    <property type="component" value="Unassembled WGS sequence"/>
</dbReference>
<proteinExistence type="predicted"/>
<accession>A0ABN2AJI6</accession>
<evidence type="ECO:0000256" key="1">
    <source>
        <dbReference type="SAM" id="MobiDB-lite"/>
    </source>
</evidence>
<feature type="domain" description="ABM" evidence="2">
    <location>
        <begin position="5"/>
        <end position="95"/>
    </location>
</feature>
<gene>
    <name evidence="3" type="ORF">GCM10009827_037670</name>
</gene>
<dbReference type="InterPro" id="IPR007138">
    <property type="entry name" value="ABM_dom"/>
</dbReference>
<reference evidence="3 4" key="1">
    <citation type="journal article" date="2019" name="Int. J. Syst. Evol. Microbiol.">
        <title>The Global Catalogue of Microorganisms (GCM) 10K type strain sequencing project: providing services to taxonomists for standard genome sequencing and annotation.</title>
        <authorList>
            <consortium name="The Broad Institute Genomics Platform"/>
            <consortium name="The Broad Institute Genome Sequencing Center for Infectious Disease"/>
            <person name="Wu L."/>
            <person name="Ma J."/>
        </authorList>
    </citation>
    <scope>NUCLEOTIDE SEQUENCE [LARGE SCALE GENOMIC DNA]</scope>
    <source>
        <strain evidence="3 4">JCM 15933</strain>
    </source>
</reference>
<name>A0ABN2AJI6_9ACTN</name>
<organism evidence="3 4">
    <name type="scientific">Dactylosporangium maewongense</name>
    <dbReference type="NCBI Taxonomy" id="634393"/>
    <lineage>
        <taxon>Bacteria</taxon>
        <taxon>Bacillati</taxon>
        <taxon>Actinomycetota</taxon>
        <taxon>Actinomycetes</taxon>
        <taxon>Micromonosporales</taxon>
        <taxon>Micromonosporaceae</taxon>
        <taxon>Dactylosporangium</taxon>
    </lineage>
</organism>
<feature type="region of interest" description="Disordered" evidence="1">
    <location>
        <begin position="101"/>
        <end position="129"/>
    </location>
</feature>
<dbReference type="PROSITE" id="PS51725">
    <property type="entry name" value="ABM"/>
    <property type="match status" value="1"/>
</dbReference>